<dbReference type="EMBL" id="WJJP01000762">
    <property type="protein sequence ID" value="MBD3327607.1"/>
    <property type="molecule type" value="Genomic_DNA"/>
</dbReference>
<keyword evidence="1" id="KW-0808">Transferase</keyword>
<dbReference type="PANTHER" id="PTHR10434">
    <property type="entry name" value="1-ACYL-SN-GLYCEROL-3-PHOSPHATE ACYLTRANSFERASE"/>
    <property type="match status" value="1"/>
</dbReference>
<dbReference type="CDD" id="cd07989">
    <property type="entry name" value="LPLAT_AGPAT-like"/>
    <property type="match status" value="1"/>
</dbReference>
<dbReference type="GO" id="GO:0006654">
    <property type="term" value="P:phosphatidic acid biosynthetic process"/>
    <property type="evidence" value="ECO:0007669"/>
    <property type="project" value="TreeGrafter"/>
</dbReference>
<dbReference type="AlphaFoldDB" id="A0A9D5K1P2"/>
<accession>A0A9D5K1P2</accession>
<dbReference type="GO" id="GO:0003841">
    <property type="term" value="F:1-acylglycerol-3-phosphate O-acyltransferase activity"/>
    <property type="evidence" value="ECO:0007669"/>
    <property type="project" value="TreeGrafter"/>
</dbReference>
<dbReference type="Pfam" id="PF01553">
    <property type="entry name" value="Acyltransferase"/>
    <property type="match status" value="1"/>
</dbReference>
<evidence type="ECO:0000313" key="4">
    <source>
        <dbReference type="EMBL" id="MBD3327607.1"/>
    </source>
</evidence>
<dbReference type="InterPro" id="IPR002123">
    <property type="entry name" value="Plipid/glycerol_acylTrfase"/>
</dbReference>
<dbReference type="Proteomes" id="UP000649604">
    <property type="component" value="Unassembled WGS sequence"/>
</dbReference>
<dbReference type="SUPFAM" id="SSF69593">
    <property type="entry name" value="Glycerol-3-phosphate (1)-acyltransferase"/>
    <property type="match status" value="1"/>
</dbReference>
<gene>
    <name evidence="4" type="ORF">GF339_23690</name>
</gene>
<evidence type="ECO:0000259" key="3">
    <source>
        <dbReference type="SMART" id="SM00563"/>
    </source>
</evidence>
<dbReference type="PANTHER" id="PTHR10434:SF11">
    <property type="entry name" value="1-ACYL-SN-GLYCEROL-3-PHOSPHATE ACYLTRANSFERASE"/>
    <property type="match status" value="1"/>
</dbReference>
<feature type="domain" description="Phospholipid/glycerol acyltransferase" evidence="3">
    <location>
        <begin position="46"/>
        <end position="158"/>
    </location>
</feature>
<evidence type="ECO:0000256" key="2">
    <source>
        <dbReference type="ARBA" id="ARBA00023315"/>
    </source>
</evidence>
<proteinExistence type="predicted"/>
<sequence>METPPLTFDFSKKYYLPARPYGFALFRLYFRLNVSGLDHVPDTGPVLLVPNHTSFLDPPLLSSILPRVIYFLMLHTHYYHPMFHWLFSRLPCIPMKRAGASMTAMKYCLQALHHDQVLCIFPEGGISRHHKARGARHGAALLAARTQAPLVPVGIHGASEALPLHRRVPRPKPIQINIGHPIHVDPAAATDKTRLQEIIEHTMTQVHSLVNQ</sequence>
<protein>
    <recommendedName>
        <fullName evidence="3">Phospholipid/glycerol acyltransferase domain-containing protein</fullName>
    </recommendedName>
</protein>
<keyword evidence="2" id="KW-0012">Acyltransferase</keyword>
<comment type="caution">
    <text evidence="4">The sequence shown here is derived from an EMBL/GenBank/DDBJ whole genome shotgun (WGS) entry which is preliminary data.</text>
</comment>
<reference evidence="4" key="1">
    <citation type="submission" date="2019-11" db="EMBL/GenBank/DDBJ databases">
        <title>Microbial mats filling the niche in hypersaline microbial mats.</title>
        <authorList>
            <person name="Wong H.L."/>
            <person name="Macleod F.I."/>
            <person name="White R.A. III"/>
            <person name="Burns B.P."/>
        </authorList>
    </citation>
    <scope>NUCLEOTIDE SEQUENCE</scope>
    <source>
        <strain evidence="4">Rbin_158</strain>
    </source>
</reference>
<evidence type="ECO:0000313" key="5">
    <source>
        <dbReference type="Proteomes" id="UP000649604"/>
    </source>
</evidence>
<evidence type="ECO:0000256" key="1">
    <source>
        <dbReference type="ARBA" id="ARBA00022679"/>
    </source>
</evidence>
<organism evidence="4 5">
    <name type="scientific">candidate division KSB3 bacterium</name>
    <dbReference type="NCBI Taxonomy" id="2044937"/>
    <lineage>
        <taxon>Bacteria</taxon>
        <taxon>candidate division KSB3</taxon>
    </lineage>
</organism>
<name>A0A9D5K1P2_9BACT</name>
<dbReference type="SMART" id="SM00563">
    <property type="entry name" value="PlsC"/>
    <property type="match status" value="1"/>
</dbReference>